<dbReference type="AlphaFoldDB" id="A0A4C1ZBX1"/>
<reference evidence="1 2" key="1">
    <citation type="journal article" date="2019" name="Commun. Biol.">
        <title>The bagworm genome reveals a unique fibroin gene that provides high tensile strength.</title>
        <authorList>
            <person name="Kono N."/>
            <person name="Nakamura H."/>
            <person name="Ohtoshi R."/>
            <person name="Tomita M."/>
            <person name="Numata K."/>
            <person name="Arakawa K."/>
        </authorList>
    </citation>
    <scope>NUCLEOTIDE SEQUENCE [LARGE SCALE GENOMIC DNA]</scope>
</reference>
<name>A0A4C1ZBX1_EUMVA</name>
<evidence type="ECO:0000313" key="1">
    <source>
        <dbReference type="EMBL" id="GBP84439.1"/>
    </source>
</evidence>
<protein>
    <submittedName>
        <fullName evidence="1">Uncharacterized protein</fullName>
    </submittedName>
</protein>
<dbReference type="EMBL" id="BGZK01001678">
    <property type="protein sequence ID" value="GBP84439.1"/>
    <property type="molecule type" value="Genomic_DNA"/>
</dbReference>
<sequence length="87" mass="9505">MTLLRRGNPVEFHDLHKVGTPVSSGRLDKAYTTYGQRAHAHRDELTQLAFDITRNPTSSAAASASGPGRAEFATRALPCTFSQMKCK</sequence>
<evidence type="ECO:0000313" key="2">
    <source>
        <dbReference type="Proteomes" id="UP000299102"/>
    </source>
</evidence>
<accession>A0A4C1ZBX1</accession>
<gene>
    <name evidence="1" type="ORF">EVAR_86435_1</name>
</gene>
<comment type="caution">
    <text evidence="1">The sequence shown here is derived from an EMBL/GenBank/DDBJ whole genome shotgun (WGS) entry which is preliminary data.</text>
</comment>
<proteinExistence type="predicted"/>
<keyword evidence="2" id="KW-1185">Reference proteome</keyword>
<dbReference type="Proteomes" id="UP000299102">
    <property type="component" value="Unassembled WGS sequence"/>
</dbReference>
<organism evidence="1 2">
    <name type="scientific">Eumeta variegata</name>
    <name type="common">Bagworm moth</name>
    <name type="synonym">Eumeta japonica</name>
    <dbReference type="NCBI Taxonomy" id="151549"/>
    <lineage>
        <taxon>Eukaryota</taxon>
        <taxon>Metazoa</taxon>
        <taxon>Ecdysozoa</taxon>
        <taxon>Arthropoda</taxon>
        <taxon>Hexapoda</taxon>
        <taxon>Insecta</taxon>
        <taxon>Pterygota</taxon>
        <taxon>Neoptera</taxon>
        <taxon>Endopterygota</taxon>
        <taxon>Lepidoptera</taxon>
        <taxon>Glossata</taxon>
        <taxon>Ditrysia</taxon>
        <taxon>Tineoidea</taxon>
        <taxon>Psychidae</taxon>
        <taxon>Oiketicinae</taxon>
        <taxon>Eumeta</taxon>
    </lineage>
</organism>